<gene>
    <name evidence="2" type="ORF">GCM10009798_19020</name>
</gene>
<protein>
    <submittedName>
        <fullName evidence="2">Uncharacterized protein</fullName>
    </submittedName>
</protein>
<sequence length="166" mass="18227">MAMTALTISLASVAAIAGIVAVLALVALRRARLEAAGQVAALLERLDAVESRLQEDVQGPVVRTEHEYVITRLGELESAPAQASAPVRLAPPAFADAVLRETVVQTASLLQGVRRALAPETRYRIRFEMKRELKRSRKLRKLEAKEALREYRARHRAQMAHSEGAA</sequence>
<accession>A0ABN2QWY9</accession>
<comment type="caution">
    <text evidence="2">The sequence shown here is derived from an EMBL/GenBank/DDBJ whole genome shotgun (WGS) entry which is preliminary data.</text>
</comment>
<evidence type="ECO:0000256" key="1">
    <source>
        <dbReference type="SAM" id="Phobius"/>
    </source>
</evidence>
<dbReference type="EMBL" id="BAAAPB010000002">
    <property type="protein sequence ID" value="GAA1959618.1"/>
    <property type="molecule type" value="Genomic_DNA"/>
</dbReference>
<dbReference type="Proteomes" id="UP001500571">
    <property type="component" value="Unassembled WGS sequence"/>
</dbReference>
<keyword evidence="1" id="KW-1133">Transmembrane helix</keyword>
<keyword evidence="1" id="KW-0472">Membrane</keyword>
<reference evidence="2 3" key="1">
    <citation type="journal article" date="2019" name="Int. J. Syst. Evol. Microbiol.">
        <title>The Global Catalogue of Microorganisms (GCM) 10K type strain sequencing project: providing services to taxonomists for standard genome sequencing and annotation.</title>
        <authorList>
            <consortium name="The Broad Institute Genomics Platform"/>
            <consortium name="The Broad Institute Genome Sequencing Center for Infectious Disease"/>
            <person name="Wu L."/>
            <person name="Ma J."/>
        </authorList>
    </citation>
    <scope>NUCLEOTIDE SEQUENCE [LARGE SCALE GENOMIC DNA]</scope>
    <source>
        <strain evidence="2 3">JCM 15309</strain>
    </source>
</reference>
<keyword evidence="3" id="KW-1185">Reference proteome</keyword>
<proteinExistence type="predicted"/>
<evidence type="ECO:0000313" key="2">
    <source>
        <dbReference type="EMBL" id="GAA1959618.1"/>
    </source>
</evidence>
<organism evidence="2 3">
    <name type="scientific">Nocardioides panacihumi</name>
    <dbReference type="NCBI Taxonomy" id="400774"/>
    <lineage>
        <taxon>Bacteria</taxon>
        <taxon>Bacillati</taxon>
        <taxon>Actinomycetota</taxon>
        <taxon>Actinomycetes</taxon>
        <taxon>Propionibacteriales</taxon>
        <taxon>Nocardioidaceae</taxon>
        <taxon>Nocardioides</taxon>
    </lineage>
</organism>
<name>A0ABN2QWY9_9ACTN</name>
<keyword evidence="1" id="KW-0812">Transmembrane</keyword>
<feature type="transmembrane region" description="Helical" evidence="1">
    <location>
        <begin position="6"/>
        <end position="28"/>
    </location>
</feature>
<evidence type="ECO:0000313" key="3">
    <source>
        <dbReference type="Proteomes" id="UP001500571"/>
    </source>
</evidence>